<reference evidence="1 2" key="2">
    <citation type="journal article" date="2017" name="Front. Plant Sci.">
        <title>Gene Classification and Mining of Molecular Markers Useful in Red Clover (Trifolium pratense) Breeding.</title>
        <authorList>
            <person name="Istvanek J."/>
            <person name="Dluhosova J."/>
            <person name="Dluhos P."/>
            <person name="Patkova L."/>
            <person name="Nedelnik J."/>
            <person name="Repkova J."/>
        </authorList>
    </citation>
    <scope>NUCLEOTIDE SEQUENCE [LARGE SCALE GENOMIC DNA]</scope>
    <source>
        <strain evidence="2">cv. Tatra</strain>
        <tissue evidence="1">Young leaves</tissue>
    </source>
</reference>
<protein>
    <submittedName>
        <fullName evidence="1">Uncharacterized protein</fullName>
    </submittedName>
</protein>
<gene>
    <name evidence="1" type="ORF">L195_g062547</name>
</gene>
<dbReference type="AlphaFoldDB" id="A0A2K3KGC5"/>
<proteinExistence type="predicted"/>
<dbReference type="EMBL" id="ASHM01178060">
    <property type="protein sequence ID" value="PNX65337.1"/>
    <property type="molecule type" value="Genomic_DNA"/>
</dbReference>
<dbReference type="Proteomes" id="UP000236291">
    <property type="component" value="Unassembled WGS sequence"/>
</dbReference>
<comment type="caution">
    <text evidence="1">The sequence shown here is derived from an EMBL/GenBank/DDBJ whole genome shotgun (WGS) entry which is preliminary data.</text>
</comment>
<name>A0A2K3KGC5_TRIPR</name>
<reference evidence="1 2" key="1">
    <citation type="journal article" date="2014" name="Am. J. Bot.">
        <title>Genome assembly and annotation for red clover (Trifolium pratense; Fabaceae).</title>
        <authorList>
            <person name="Istvanek J."/>
            <person name="Jaros M."/>
            <person name="Krenek A."/>
            <person name="Repkova J."/>
        </authorList>
    </citation>
    <scope>NUCLEOTIDE SEQUENCE [LARGE SCALE GENOMIC DNA]</scope>
    <source>
        <strain evidence="2">cv. Tatra</strain>
        <tissue evidence="1">Young leaves</tissue>
    </source>
</reference>
<evidence type="ECO:0000313" key="1">
    <source>
        <dbReference type="EMBL" id="PNX65337.1"/>
    </source>
</evidence>
<organism evidence="1 2">
    <name type="scientific">Trifolium pratense</name>
    <name type="common">Red clover</name>
    <dbReference type="NCBI Taxonomy" id="57577"/>
    <lineage>
        <taxon>Eukaryota</taxon>
        <taxon>Viridiplantae</taxon>
        <taxon>Streptophyta</taxon>
        <taxon>Embryophyta</taxon>
        <taxon>Tracheophyta</taxon>
        <taxon>Spermatophyta</taxon>
        <taxon>Magnoliopsida</taxon>
        <taxon>eudicotyledons</taxon>
        <taxon>Gunneridae</taxon>
        <taxon>Pentapetalae</taxon>
        <taxon>rosids</taxon>
        <taxon>fabids</taxon>
        <taxon>Fabales</taxon>
        <taxon>Fabaceae</taxon>
        <taxon>Papilionoideae</taxon>
        <taxon>50 kb inversion clade</taxon>
        <taxon>NPAAA clade</taxon>
        <taxon>Hologalegina</taxon>
        <taxon>IRL clade</taxon>
        <taxon>Trifolieae</taxon>
        <taxon>Trifolium</taxon>
    </lineage>
</organism>
<sequence length="44" mass="5012">MSSFNLFSRAGHVGITIRRTIEEAPGLLRVDFGSMEKERIDFAR</sequence>
<accession>A0A2K3KGC5</accession>
<evidence type="ECO:0000313" key="2">
    <source>
        <dbReference type="Proteomes" id="UP000236291"/>
    </source>
</evidence>
<feature type="non-terminal residue" evidence="1">
    <location>
        <position position="44"/>
    </location>
</feature>